<keyword evidence="2" id="KW-1185">Reference proteome</keyword>
<comment type="caution">
    <text evidence="1">The sequence shown here is derived from an EMBL/GenBank/DDBJ whole genome shotgun (WGS) entry which is preliminary data.</text>
</comment>
<gene>
    <name evidence="1" type="ORF">U5E74_17915</name>
</gene>
<reference evidence="1 2" key="1">
    <citation type="submission" date="2023-12" db="EMBL/GenBank/DDBJ databases">
        <title>N/s.</title>
        <authorList>
            <person name="Dale J."/>
        </authorList>
    </citation>
    <scope>NUCLEOTIDE SEQUENCE [LARGE SCALE GENOMIC DNA]</scope>
    <source>
        <strain evidence="1 2">2023EL-01226</strain>
    </source>
</reference>
<evidence type="ECO:0000313" key="2">
    <source>
        <dbReference type="Proteomes" id="UP001293169"/>
    </source>
</evidence>
<accession>A0ABU5M5N3</accession>
<protein>
    <submittedName>
        <fullName evidence="1">Uncharacterized protein</fullName>
    </submittedName>
</protein>
<sequence>MMQKHFDIVQAIIGNCFMNNMANNRFLYSKTNGSSTTKYPLNCIGFFSWNSSLQNNYTKFVLFPIFFDYLDSYVDLRFDCVNESFNKKILILESNIDKDSIDDLFLHTLYKMCSQIRNKMLHHRLNYNGAEVTASETTVTIPQFRVINELIYQYVKFSKTGNSLFEKNALYSGLVDILKKNNDSEHEFVQRVELMSDYLFITPYEARDLHTINAPMTSTDLIIDRVSYPAKCFYDDNEIFKEKYPDPEEKIIIGNRYYFFQMEDKLYLVPSEAVNHRKKITFGEIDAWEFQTQ</sequence>
<organism evidence="1 2">
    <name type="scientific">Raoultella planticola</name>
    <name type="common">Klebsiella planticola</name>
    <dbReference type="NCBI Taxonomy" id="575"/>
    <lineage>
        <taxon>Bacteria</taxon>
        <taxon>Pseudomonadati</taxon>
        <taxon>Pseudomonadota</taxon>
        <taxon>Gammaproteobacteria</taxon>
        <taxon>Enterobacterales</taxon>
        <taxon>Enterobacteriaceae</taxon>
        <taxon>Klebsiella/Raoultella group</taxon>
        <taxon>Raoultella</taxon>
    </lineage>
</organism>
<name>A0ABU5M5N3_RAOPL</name>
<proteinExistence type="predicted"/>
<dbReference type="EMBL" id="JAXUDK010000011">
    <property type="protein sequence ID" value="MDZ7467513.1"/>
    <property type="molecule type" value="Genomic_DNA"/>
</dbReference>
<dbReference type="RefSeq" id="WP_085802821.1">
    <property type="nucleotide sequence ID" value="NZ_JAWQIZ010000003.1"/>
</dbReference>
<evidence type="ECO:0000313" key="1">
    <source>
        <dbReference type="EMBL" id="MDZ7467513.1"/>
    </source>
</evidence>
<dbReference type="Proteomes" id="UP001293169">
    <property type="component" value="Unassembled WGS sequence"/>
</dbReference>